<dbReference type="Gene3D" id="1.25.40.20">
    <property type="entry name" value="Ankyrin repeat-containing domain"/>
    <property type="match status" value="1"/>
</dbReference>
<dbReference type="GO" id="GO:0005886">
    <property type="term" value="C:plasma membrane"/>
    <property type="evidence" value="ECO:0007669"/>
    <property type="project" value="UniProtKB-SubCell"/>
</dbReference>
<organism evidence="2 3">
    <name type="scientific">Pisum sativum</name>
    <name type="common">Garden pea</name>
    <name type="synonym">Lathyrus oleraceus</name>
    <dbReference type="NCBI Taxonomy" id="3888"/>
    <lineage>
        <taxon>Eukaryota</taxon>
        <taxon>Viridiplantae</taxon>
        <taxon>Streptophyta</taxon>
        <taxon>Embryophyta</taxon>
        <taxon>Tracheophyta</taxon>
        <taxon>Spermatophyta</taxon>
        <taxon>Magnoliopsida</taxon>
        <taxon>eudicotyledons</taxon>
        <taxon>Gunneridae</taxon>
        <taxon>Pentapetalae</taxon>
        <taxon>rosids</taxon>
        <taxon>fabids</taxon>
        <taxon>Fabales</taxon>
        <taxon>Fabaceae</taxon>
        <taxon>Papilionoideae</taxon>
        <taxon>50 kb inversion clade</taxon>
        <taxon>NPAAA clade</taxon>
        <taxon>Hologalegina</taxon>
        <taxon>IRL clade</taxon>
        <taxon>Fabeae</taxon>
        <taxon>Lathyrus</taxon>
    </lineage>
</organism>
<dbReference type="PANTHER" id="PTHR24121">
    <property type="entry name" value="NO MECHANORECEPTOR POTENTIAL C, ISOFORM D-RELATED"/>
    <property type="match status" value="1"/>
</dbReference>
<dbReference type="SMART" id="SM00248">
    <property type="entry name" value="ANK"/>
    <property type="match status" value="3"/>
</dbReference>
<dbReference type="InterPro" id="IPR002110">
    <property type="entry name" value="Ankyrin_rpt"/>
</dbReference>
<dbReference type="EMBL" id="JAMSHJ010000005">
    <property type="protein sequence ID" value="KAI5409428.1"/>
    <property type="molecule type" value="Genomic_DNA"/>
</dbReference>
<dbReference type="InterPro" id="IPR036770">
    <property type="entry name" value="Ankyrin_rpt-contain_sf"/>
</dbReference>
<sequence>MAPNLFPTRVAQSFNDHEALDFRRLVMEDKWEEVIEIYNADSKFHKIEIKGRGTALHVAVSNGCKKEVKSLVRAIEKLGDETSLGMVNEKGATPLHLAAYRGFTDLCECIIGEYGERKYLIQIKNANGETPLFWAVRARKRLVFVYLQQFYPYDINVAINNNDTSILHVAIQSEMFDLRSDHEH</sequence>
<dbReference type="SUPFAM" id="SSF48403">
    <property type="entry name" value="Ankyrin repeat"/>
    <property type="match status" value="1"/>
</dbReference>
<reference evidence="2 3" key="1">
    <citation type="journal article" date="2022" name="Nat. Genet.">
        <title>Improved pea reference genome and pan-genome highlight genomic features and evolutionary characteristics.</title>
        <authorList>
            <person name="Yang T."/>
            <person name="Liu R."/>
            <person name="Luo Y."/>
            <person name="Hu S."/>
            <person name="Wang D."/>
            <person name="Wang C."/>
            <person name="Pandey M.K."/>
            <person name="Ge S."/>
            <person name="Xu Q."/>
            <person name="Li N."/>
            <person name="Li G."/>
            <person name="Huang Y."/>
            <person name="Saxena R.K."/>
            <person name="Ji Y."/>
            <person name="Li M."/>
            <person name="Yan X."/>
            <person name="He Y."/>
            <person name="Liu Y."/>
            <person name="Wang X."/>
            <person name="Xiang C."/>
            <person name="Varshney R.K."/>
            <person name="Ding H."/>
            <person name="Gao S."/>
            <person name="Zong X."/>
        </authorList>
    </citation>
    <scope>NUCLEOTIDE SEQUENCE [LARGE SCALE GENOMIC DNA]</scope>
    <source>
        <strain evidence="2 3">cv. Zhongwan 6</strain>
    </source>
</reference>
<dbReference type="AlphaFoldDB" id="A0A9D4WX49"/>
<keyword evidence="3" id="KW-1185">Reference proteome</keyword>
<comment type="caution">
    <text evidence="2">The sequence shown here is derived from an EMBL/GenBank/DDBJ whole genome shotgun (WGS) entry which is preliminary data.</text>
</comment>
<dbReference type="Pfam" id="PF12796">
    <property type="entry name" value="Ank_2"/>
    <property type="match status" value="1"/>
</dbReference>
<gene>
    <name evidence="2" type="ORF">KIW84_055023</name>
</gene>
<dbReference type="PANTHER" id="PTHR24121:SF15">
    <property type="entry name" value="ANKYRIN REPEAT PROTEIN"/>
    <property type="match status" value="1"/>
</dbReference>
<proteinExistence type="predicted"/>
<evidence type="ECO:0000313" key="3">
    <source>
        <dbReference type="Proteomes" id="UP001058974"/>
    </source>
</evidence>
<comment type="subcellular location">
    <subcellularLocation>
        <location evidence="1">Cell membrane</location>
        <topology evidence="1">Peripheral membrane protein</topology>
        <orientation evidence="1">Cytoplasmic side</orientation>
    </subcellularLocation>
</comment>
<protein>
    <submittedName>
        <fullName evidence="2">Uncharacterized protein</fullName>
    </submittedName>
</protein>
<evidence type="ECO:0000313" key="2">
    <source>
        <dbReference type="EMBL" id="KAI5409428.1"/>
    </source>
</evidence>
<name>A0A9D4WX49_PEA</name>
<accession>A0A9D4WX49</accession>
<evidence type="ECO:0000256" key="1">
    <source>
        <dbReference type="ARBA" id="ARBA00004413"/>
    </source>
</evidence>
<dbReference type="Gramene" id="Psat05G0502300-T2">
    <property type="protein sequence ID" value="KAI5409428.1"/>
    <property type="gene ID" value="KIW84_055023"/>
</dbReference>
<dbReference type="Proteomes" id="UP001058974">
    <property type="component" value="Chromosome 5"/>
</dbReference>